<feature type="domain" description="YutG/PgpA" evidence="3">
    <location>
        <begin position="9"/>
        <end position="157"/>
    </location>
</feature>
<proteinExistence type="predicted"/>
<keyword evidence="1" id="KW-1003">Cell membrane</keyword>
<sequence length="164" mass="17675">MKDQWAKITATVFYVGYMKPAPGTWGSLAALPLAWLIYMIGGMWLFLLAIPAAYIKGYYATKWMTEGGDDHDPSEIVIDEVVGQWIALAPVIIGAAHAGVSIVALWPGWIAAFVLFRLFDITKPGPVGWADRKDNATGVMLDDVIAGVMAAICVIGLAAVWHGI</sequence>
<dbReference type="PANTHER" id="PTHR36305">
    <property type="entry name" value="PHOSPHATIDYLGLYCEROPHOSPHATASE A"/>
    <property type="match status" value="1"/>
</dbReference>
<protein>
    <recommendedName>
        <fullName evidence="1">Phosphatidylglycerophosphatase A</fullName>
        <ecNumber evidence="1">3.1.3.27</ecNumber>
    </recommendedName>
    <alternativeName>
        <fullName evidence="1">Phosphatidylglycerolphosphate phosphatase A</fullName>
    </alternativeName>
</protein>
<evidence type="ECO:0000256" key="2">
    <source>
        <dbReference type="SAM" id="Phobius"/>
    </source>
</evidence>
<dbReference type="InterPro" id="IPR026037">
    <property type="entry name" value="PgpA"/>
</dbReference>
<keyword evidence="1 2" id="KW-0472">Membrane</keyword>
<name>A0ABS9CU78_9RHOB</name>
<gene>
    <name evidence="4" type="ORF">L0664_06535</name>
</gene>
<feature type="transmembrane region" description="Helical" evidence="2">
    <location>
        <begin position="102"/>
        <end position="119"/>
    </location>
</feature>
<dbReference type="PANTHER" id="PTHR36305:SF1">
    <property type="entry name" value="PHOSPHATIDYLGLYCEROPHOSPHATASE A"/>
    <property type="match status" value="1"/>
</dbReference>
<accession>A0ABS9CU78</accession>
<dbReference type="RefSeq" id="WP_235224813.1">
    <property type="nucleotide sequence ID" value="NZ_JAKGAQ010000001.1"/>
</dbReference>
<keyword evidence="1" id="KW-0997">Cell inner membrane</keyword>
<comment type="catalytic activity">
    <reaction evidence="1">
        <text>a 1,2-diacyl-sn-glycero-3-phospho-(1'-sn-glycero-3'-phosphate) + H2O = a 1,2-diacyl-sn-glycero-3-phospho-(1'-sn-glycerol) + phosphate</text>
        <dbReference type="Rhea" id="RHEA:33751"/>
        <dbReference type="ChEBI" id="CHEBI:15377"/>
        <dbReference type="ChEBI" id="CHEBI:43474"/>
        <dbReference type="ChEBI" id="CHEBI:60110"/>
        <dbReference type="ChEBI" id="CHEBI:64716"/>
        <dbReference type="EC" id="3.1.3.27"/>
    </reaction>
</comment>
<keyword evidence="1" id="KW-0443">Lipid metabolism</keyword>
<keyword evidence="1" id="KW-1208">Phospholipid metabolism</keyword>
<feature type="transmembrane region" description="Helical" evidence="2">
    <location>
        <begin position="35"/>
        <end position="55"/>
    </location>
</feature>
<comment type="pathway">
    <text evidence="1">Phospholipid metabolism; phosphatidylglycerol biosynthesis; phosphatidylglycerol from CDP-diacylglycerol: step 2/2.</text>
</comment>
<comment type="cofactor">
    <cofactor evidence="1">
        <name>Mg(2+)</name>
        <dbReference type="ChEBI" id="CHEBI:18420"/>
    </cofactor>
</comment>
<keyword evidence="2" id="KW-1133">Transmembrane helix</keyword>
<dbReference type="InterPro" id="IPR036681">
    <property type="entry name" value="PgpA-like_sf"/>
</dbReference>
<dbReference type="Pfam" id="PF04608">
    <property type="entry name" value="PgpA"/>
    <property type="match status" value="1"/>
</dbReference>
<dbReference type="CDD" id="cd06971">
    <property type="entry name" value="PgpA"/>
    <property type="match status" value="1"/>
</dbReference>
<keyword evidence="1" id="KW-0595">Phospholipid degradation</keyword>
<keyword evidence="1" id="KW-0378">Hydrolase</keyword>
<dbReference type="EMBL" id="JAKGAQ010000001">
    <property type="protein sequence ID" value="MCF2870718.1"/>
    <property type="molecule type" value="Genomic_DNA"/>
</dbReference>
<dbReference type="SUPFAM" id="SSF101307">
    <property type="entry name" value="YutG-like"/>
    <property type="match status" value="1"/>
</dbReference>
<keyword evidence="1" id="KW-0479">Metal-binding</keyword>
<keyword evidence="5" id="KW-1185">Reference proteome</keyword>
<evidence type="ECO:0000313" key="5">
    <source>
        <dbReference type="Proteomes" id="UP001200557"/>
    </source>
</evidence>
<reference evidence="4 5" key="1">
    <citation type="submission" date="2022-01" db="EMBL/GenBank/DDBJ databases">
        <title>Octadecabacter sp. nov., isolated from a marine alga.</title>
        <authorList>
            <person name="Jin M.S."/>
            <person name="Kim H.M."/>
            <person name="Han D.M."/>
            <person name="Jung J.J."/>
            <person name="Jeon C.O."/>
        </authorList>
    </citation>
    <scope>NUCLEOTIDE SEQUENCE [LARGE SCALE GENOMIC DNA]</scope>
    <source>
        <strain evidence="4 5">G9-8</strain>
    </source>
</reference>
<evidence type="ECO:0000259" key="3">
    <source>
        <dbReference type="Pfam" id="PF04608"/>
    </source>
</evidence>
<evidence type="ECO:0000256" key="1">
    <source>
        <dbReference type="PIRNR" id="PIRNR006162"/>
    </source>
</evidence>
<dbReference type="Proteomes" id="UP001200557">
    <property type="component" value="Unassembled WGS sequence"/>
</dbReference>
<keyword evidence="1 2" id="KW-0812">Transmembrane</keyword>
<evidence type="ECO:0000313" key="4">
    <source>
        <dbReference type="EMBL" id="MCF2870718.1"/>
    </source>
</evidence>
<keyword evidence="1" id="KW-0460">Magnesium</keyword>
<comment type="caution">
    <text evidence="4">The sequence shown here is derived from an EMBL/GenBank/DDBJ whole genome shotgun (WGS) entry which is preliminary data.</text>
</comment>
<comment type="function">
    <text evidence="1">Lipid phosphatase which dephosphorylates phosphatidylglycerophosphate (PGP) to phosphatidylglycerol (PG).</text>
</comment>
<comment type="subcellular location">
    <subcellularLocation>
        <location evidence="1">Cell inner membrane</location>
        <topology evidence="1">Multi-pass membrane protein</topology>
    </subcellularLocation>
</comment>
<dbReference type="PIRSF" id="PIRSF006162">
    <property type="entry name" value="PgpA"/>
    <property type="match status" value="1"/>
</dbReference>
<feature type="transmembrane region" description="Helical" evidence="2">
    <location>
        <begin position="140"/>
        <end position="161"/>
    </location>
</feature>
<dbReference type="InterPro" id="IPR007686">
    <property type="entry name" value="YutG/PgpA"/>
</dbReference>
<organism evidence="4 5">
    <name type="scientific">Octadecabacter dasysiphoniae</name>
    <dbReference type="NCBI Taxonomy" id="2909341"/>
    <lineage>
        <taxon>Bacteria</taxon>
        <taxon>Pseudomonadati</taxon>
        <taxon>Pseudomonadota</taxon>
        <taxon>Alphaproteobacteria</taxon>
        <taxon>Rhodobacterales</taxon>
        <taxon>Roseobacteraceae</taxon>
        <taxon>Octadecabacter</taxon>
    </lineage>
</organism>
<dbReference type="EC" id="3.1.3.27" evidence="1"/>
<keyword evidence="1" id="KW-0442">Lipid degradation</keyword>